<dbReference type="Pfam" id="PF13517">
    <property type="entry name" value="FG-GAP_3"/>
    <property type="match status" value="1"/>
</dbReference>
<dbReference type="InterPro" id="IPR001254">
    <property type="entry name" value="Trypsin_dom"/>
</dbReference>
<reference evidence="5 6" key="1">
    <citation type="submission" date="2018-05" db="EMBL/GenBank/DDBJ databases">
        <title>Genomic Encyclopedia of Archaeal and Bacterial Type Strains, Phase II (KMG-II): from individual species to whole genera.</title>
        <authorList>
            <person name="Goeker M."/>
        </authorList>
    </citation>
    <scope>NUCLEOTIDE SEQUENCE [LARGE SCALE GENOMIC DNA]</scope>
    <source>
        <strain evidence="5 6">DSM 45184</strain>
    </source>
</reference>
<dbReference type="SMART" id="SM00020">
    <property type="entry name" value="Tryp_SPc"/>
    <property type="match status" value="1"/>
</dbReference>
<dbReference type="AlphaFoldDB" id="A0A316F3P0"/>
<dbReference type="Gene3D" id="2.40.10.10">
    <property type="entry name" value="Trypsin-like serine proteases"/>
    <property type="match status" value="1"/>
</dbReference>
<name>A0A316F3P0_9ACTN</name>
<keyword evidence="1 3" id="KW-0732">Signal</keyword>
<dbReference type="SUPFAM" id="SSF69318">
    <property type="entry name" value="Integrin alpha N-terminal domain"/>
    <property type="match status" value="1"/>
</dbReference>
<sequence>MGSLWGRTAPFLSLLLAATATTTVSGTPAHAADEPPPVIEDHAYPGADRILADHGVKILTGDGRIRYVADCTGRTDVFQVERLVGSSLETHCFEVLGPRGFVTMDVPNVFLVKGANRTVIAKATYDGETETVTVPPDGYEPIGGGDATHALVELRVAGSEPLPAGPAAAQPYVAKIDTGGRSCTAVLVAPEWLATTRSCLGAPPESAPVIVGRADLLRSGGQERTIAELLPRADRDLTLARLDQPVTDITPVALGSTAPAAGAQVRSTGYGRAADGWPATAVRTGGYTVSAVDGTTLTLARAAGTATSTCKGDAGGPVLRTVDGGVELLGVQTRSWQTGCVGVTETRDAAVAARTDDLAGWIRENTADACQTTVESGFTALYDGRSAPRGAWAPVGAGGVAEERCTLRADAGATLLRHTGGRTPSAYTLRAEWKATSDRSDAGVVLGAPAGGDAAAVTARGVEVQIRPGGSGTSATGAITGRSAPSTDAQRPVGSWNTFEITVAERRVTVRLNGTVVNEYPVTDPALLLASGAIAVQSDPAEPPVWFRNIRLRTDAAPFNAGTVPVLYDYGSGLTRLWQLHGVGGQQPAVTGRIAWDSGTGNWDGARSRPVSGDFNGDGHLDLGVFYNYDGARTRLFVFDGITGSGAVVGRQVWDSGPGTWDWNRIRAVAGDFDGDGRAEIGAFYNYDGAQTRLFLFDDVATGLTVRQTWDSAAGNWDGTRAKYVTGDFDGDGRAEIGGFYNYPGSQTKLWLFDSVGTGAITRLAWDSGAGNWDWNRFKTVAGDFNRDGRTEIGAFYHYDGARTGLFVFDTIATGVTVRQSWDSGAGNWDWNRIKVVTGDFNGDGRTEIGAFYNYDNSLTRLFVFDGAATVRQVWDSTRGGWDWNRMITVT</sequence>
<evidence type="ECO:0000259" key="4">
    <source>
        <dbReference type="PROSITE" id="PS50240"/>
    </source>
</evidence>
<dbReference type="PROSITE" id="PS50240">
    <property type="entry name" value="TRYPSIN_DOM"/>
    <property type="match status" value="1"/>
</dbReference>
<protein>
    <submittedName>
        <fullName evidence="5">VCBS repeat protein</fullName>
    </submittedName>
</protein>
<dbReference type="Pfam" id="PF00089">
    <property type="entry name" value="Trypsin"/>
    <property type="match status" value="1"/>
</dbReference>
<feature type="signal peptide" evidence="3">
    <location>
        <begin position="1"/>
        <end position="31"/>
    </location>
</feature>
<dbReference type="InterPro" id="IPR009003">
    <property type="entry name" value="Peptidase_S1_PA"/>
</dbReference>
<evidence type="ECO:0000256" key="1">
    <source>
        <dbReference type="ARBA" id="ARBA00022729"/>
    </source>
</evidence>
<dbReference type="GO" id="GO:0006508">
    <property type="term" value="P:proteolysis"/>
    <property type="evidence" value="ECO:0007669"/>
    <property type="project" value="InterPro"/>
</dbReference>
<organism evidence="5 6">
    <name type="scientific">Actinoplanes xinjiangensis</name>
    <dbReference type="NCBI Taxonomy" id="512350"/>
    <lineage>
        <taxon>Bacteria</taxon>
        <taxon>Bacillati</taxon>
        <taxon>Actinomycetota</taxon>
        <taxon>Actinomycetes</taxon>
        <taxon>Micromonosporales</taxon>
        <taxon>Micromonosporaceae</taxon>
        <taxon>Actinoplanes</taxon>
    </lineage>
</organism>
<dbReference type="InterPro" id="IPR001314">
    <property type="entry name" value="Peptidase_S1A"/>
</dbReference>
<dbReference type="InterPro" id="IPR013517">
    <property type="entry name" value="FG-GAP"/>
</dbReference>
<evidence type="ECO:0000256" key="2">
    <source>
        <dbReference type="SAM" id="MobiDB-lite"/>
    </source>
</evidence>
<dbReference type="Gene3D" id="2.40.128.340">
    <property type="match status" value="3"/>
</dbReference>
<comment type="caution">
    <text evidence="5">The sequence shown here is derived from an EMBL/GenBank/DDBJ whole genome shotgun (WGS) entry which is preliminary data.</text>
</comment>
<dbReference type="Pfam" id="PF06439">
    <property type="entry name" value="3keto-disac_hyd"/>
    <property type="match status" value="1"/>
</dbReference>
<gene>
    <name evidence="5" type="ORF">BC793_1205</name>
</gene>
<dbReference type="Gene3D" id="2.60.120.560">
    <property type="entry name" value="Exo-inulinase, domain 1"/>
    <property type="match status" value="1"/>
</dbReference>
<proteinExistence type="predicted"/>
<dbReference type="GO" id="GO:0004252">
    <property type="term" value="F:serine-type endopeptidase activity"/>
    <property type="evidence" value="ECO:0007669"/>
    <property type="project" value="InterPro"/>
</dbReference>
<dbReference type="InterPro" id="IPR028994">
    <property type="entry name" value="Integrin_alpha_N"/>
</dbReference>
<feature type="domain" description="Peptidase S1" evidence="4">
    <location>
        <begin position="156"/>
        <end position="367"/>
    </location>
</feature>
<dbReference type="InterPro" id="IPR010496">
    <property type="entry name" value="AL/BT2_dom"/>
</dbReference>
<dbReference type="SUPFAM" id="SSF50494">
    <property type="entry name" value="Trypsin-like serine proteases"/>
    <property type="match status" value="1"/>
</dbReference>
<evidence type="ECO:0000256" key="3">
    <source>
        <dbReference type="SAM" id="SignalP"/>
    </source>
</evidence>
<evidence type="ECO:0000313" key="5">
    <source>
        <dbReference type="EMBL" id="PWK40066.1"/>
    </source>
</evidence>
<dbReference type="PRINTS" id="PR00722">
    <property type="entry name" value="CHYMOTRYPSIN"/>
</dbReference>
<evidence type="ECO:0000313" key="6">
    <source>
        <dbReference type="Proteomes" id="UP000245697"/>
    </source>
</evidence>
<dbReference type="Proteomes" id="UP000245697">
    <property type="component" value="Unassembled WGS sequence"/>
</dbReference>
<feature type="chain" id="PRO_5016300195" evidence="3">
    <location>
        <begin position="32"/>
        <end position="891"/>
    </location>
</feature>
<keyword evidence="6" id="KW-1185">Reference proteome</keyword>
<feature type="compositionally biased region" description="Low complexity" evidence="2">
    <location>
        <begin position="473"/>
        <end position="484"/>
    </location>
</feature>
<accession>A0A316F3P0</accession>
<feature type="region of interest" description="Disordered" evidence="2">
    <location>
        <begin position="467"/>
        <end position="492"/>
    </location>
</feature>
<dbReference type="EMBL" id="QGGR01000020">
    <property type="protein sequence ID" value="PWK40066.1"/>
    <property type="molecule type" value="Genomic_DNA"/>
</dbReference>
<dbReference type="InterPro" id="IPR043504">
    <property type="entry name" value="Peptidase_S1_PA_chymotrypsin"/>
</dbReference>